<comment type="caution">
    <text evidence="2">The sequence shown here is derived from an EMBL/GenBank/DDBJ whole genome shotgun (WGS) entry which is preliminary data.</text>
</comment>
<gene>
    <name evidence="2" type="ORF">AYI70_g3160</name>
</gene>
<feature type="compositionally biased region" description="Polar residues" evidence="1">
    <location>
        <begin position="178"/>
        <end position="191"/>
    </location>
</feature>
<dbReference type="Proteomes" id="UP000187283">
    <property type="component" value="Unassembled WGS sequence"/>
</dbReference>
<evidence type="ECO:0000313" key="3">
    <source>
        <dbReference type="Proteomes" id="UP000187283"/>
    </source>
</evidence>
<feature type="compositionally biased region" description="Basic and acidic residues" evidence="1">
    <location>
        <begin position="194"/>
        <end position="213"/>
    </location>
</feature>
<dbReference type="EMBL" id="LSSN01000880">
    <property type="protein sequence ID" value="OMJ21957.1"/>
    <property type="molecule type" value="Genomic_DNA"/>
</dbReference>
<feature type="compositionally biased region" description="Basic and acidic residues" evidence="1">
    <location>
        <begin position="144"/>
        <end position="165"/>
    </location>
</feature>
<name>A0A1R1Y4P6_9FUNG</name>
<keyword evidence="3" id="KW-1185">Reference proteome</keyword>
<dbReference type="AlphaFoldDB" id="A0A1R1Y4P6"/>
<sequence>MMDQEGINHVPSEKKPLMDQEKLDALISSKKLEKCSIIRKPFRGCQQISAQNGTYNGEKGLSRPANRAPTWGTPRNVSICVKQTDKQALGPKDCGEGVSDPIKKIKIEQQGFLVEPIKSFCRAGLFDGESAASPKSDTVGDSSTDAKPDTKQEENQFRGLTDTDGRSSGAPIQESDRGSQISGSRTLQQPLCYTKEEMGTQRNSRPEEIESECRTDELKNENAELIYKMVCRKDFMTSFDLEDAFMHILIHKTCKKYIRFL</sequence>
<evidence type="ECO:0000313" key="2">
    <source>
        <dbReference type="EMBL" id="OMJ21957.1"/>
    </source>
</evidence>
<feature type="compositionally biased region" description="Polar residues" evidence="1">
    <location>
        <begin position="133"/>
        <end position="143"/>
    </location>
</feature>
<feature type="region of interest" description="Disordered" evidence="1">
    <location>
        <begin position="131"/>
        <end position="213"/>
    </location>
</feature>
<accession>A0A1R1Y4P6</accession>
<protein>
    <submittedName>
        <fullName evidence="2">Uncharacterized protein</fullName>
    </submittedName>
</protein>
<evidence type="ECO:0000256" key="1">
    <source>
        <dbReference type="SAM" id="MobiDB-lite"/>
    </source>
</evidence>
<reference evidence="2 3" key="1">
    <citation type="submission" date="2017-01" db="EMBL/GenBank/DDBJ databases">
        <authorList>
            <person name="Mah S.A."/>
            <person name="Swanson W.J."/>
            <person name="Moy G.W."/>
            <person name="Vacquier V.D."/>
        </authorList>
    </citation>
    <scope>NUCLEOTIDE SEQUENCE [LARGE SCALE GENOMIC DNA]</scope>
    <source>
        <strain evidence="2 3">GSMNP</strain>
    </source>
</reference>
<organism evidence="2 3">
    <name type="scientific">Smittium culicis</name>
    <dbReference type="NCBI Taxonomy" id="133412"/>
    <lineage>
        <taxon>Eukaryota</taxon>
        <taxon>Fungi</taxon>
        <taxon>Fungi incertae sedis</taxon>
        <taxon>Zoopagomycota</taxon>
        <taxon>Kickxellomycotina</taxon>
        <taxon>Harpellomycetes</taxon>
        <taxon>Harpellales</taxon>
        <taxon>Legeriomycetaceae</taxon>
        <taxon>Smittium</taxon>
    </lineage>
</organism>
<proteinExistence type="predicted"/>